<name>V5WIG2_9SPIO</name>
<keyword evidence="4" id="KW-1185">Reference proteome</keyword>
<sequence length="527" mass="60958">MEQERKNTDTADFELRKEIEEYYLPAQLIDAILQRGKIPEVTEETHIGIGFIDIADYTYLSKFLTPKENQMLLNGLYTAFQSVLLRRGGYLNKIEGDSMMFHFGGSLDPKMKGLELEKQIKLIAKELFYSCIEMQRVCSLFNQANDKFLDAGATDKARQALKDAFAIIEALRAKGELSDSFNAFFQIRIRIGASIGEVTVGNFGPDGAKQWDVIGLPVILAKRMETTAPVGGVRISEDFYKILDTYGYVDSYCNRIRKEAQLLNSAYRDIRDDEVFLFSNVNIKEKKNAQFRSYSVQVNPNLPTSIADQVESLLLMSEPGAERILELIQYYRGNRYVINAIENRLKLKGVKIRKTDLLQFIFPKKYRELMEKNGQQSPREFENELSVHFSLYILLDKMGTYQDIVKQNPEYERSEEPFRSYGETMKEERSVIIENYKKREFHMVQRAYFYNVVFPLVFSSLKNSILEYQMSQVEELEEQELEQLDAALEIEDLDAVEEARDIQELQEIGELEEAGEAEEPEELSEEL</sequence>
<dbReference type="Gene3D" id="3.30.70.1230">
    <property type="entry name" value="Nucleotide cyclase"/>
    <property type="match status" value="1"/>
</dbReference>
<dbReference type="Proteomes" id="UP000018680">
    <property type="component" value="Chromosome"/>
</dbReference>
<organism evidence="3 4">
    <name type="scientific">Salinispira pacifica</name>
    <dbReference type="NCBI Taxonomy" id="1307761"/>
    <lineage>
        <taxon>Bacteria</taxon>
        <taxon>Pseudomonadati</taxon>
        <taxon>Spirochaetota</taxon>
        <taxon>Spirochaetia</taxon>
        <taxon>Spirochaetales</taxon>
        <taxon>Spirochaetaceae</taxon>
        <taxon>Salinispira</taxon>
    </lineage>
</organism>
<dbReference type="PATRIC" id="fig|1307761.3.peg.2239"/>
<dbReference type="RefSeq" id="WP_024268511.1">
    <property type="nucleotide sequence ID" value="NC_023035.1"/>
</dbReference>
<dbReference type="KEGG" id="slr:L21SP2_2246"/>
<reference evidence="3 4" key="1">
    <citation type="journal article" date="2015" name="Stand. Genomic Sci.">
        <title>Complete genome sequence and description of Salinispira pacifica gen. nov., sp. nov., a novel spirochaete isolated form a hypersaline microbial mat.</title>
        <authorList>
            <person name="Ben Hania W."/>
            <person name="Joseph M."/>
            <person name="Schumann P."/>
            <person name="Bunk B."/>
            <person name="Fiebig A."/>
            <person name="Sproer C."/>
            <person name="Klenk H.P."/>
            <person name="Fardeau M.L."/>
            <person name="Spring S."/>
        </authorList>
    </citation>
    <scope>NUCLEOTIDE SEQUENCE [LARGE SCALE GENOMIC DNA]</scope>
    <source>
        <strain evidence="3 4">L21-RPul-D2</strain>
    </source>
</reference>
<proteinExistence type="predicted"/>
<dbReference type="GO" id="GO:0009190">
    <property type="term" value="P:cyclic nucleotide biosynthetic process"/>
    <property type="evidence" value="ECO:0007669"/>
    <property type="project" value="InterPro"/>
</dbReference>
<dbReference type="SUPFAM" id="SSF55073">
    <property type="entry name" value="Nucleotide cyclase"/>
    <property type="match status" value="1"/>
</dbReference>
<dbReference type="PROSITE" id="PS50125">
    <property type="entry name" value="GUANYLATE_CYCLASE_2"/>
    <property type="match status" value="1"/>
</dbReference>
<dbReference type="InterPro" id="IPR001054">
    <property type="entry name" value="A/G_cyclase"/>
</dbReference>
<dbReference type="eggNOG" id="COG2114">
    <property type="taxonomic scope" value="Bacteria"/>
</dbReference>
<evidence type="ECO:0000256" key="1">
    <source>
        <dbReference type="SAM" id="MobiDB-lite"/>
    </source>
</evidence>
<evidence type="ECO:0000313" key="3">
    <source>
        <dbReference type="EMBL" id="AHC15607.1"/>
    </source>
</evidence>
<dbReference type="SMART" id="SM00044">
    <property type="entry name" value="CYCc"/>
    <property type="match status" value="1"/>
</dbReference>
<accession>V5WIG2</accession>
<dbReference type="GO" id="GO:0035556">
    <property type="term" value="P:intracellular signal transduction"/>
    <property type="evidence" value="ECO:0007669"/>
    <property type="project" value="InterPro"/>
</dbReference>
<dbReference type="Pfam" id="PF00211">
    <property type="entry name" value="Guanylate_cyc"/>
    <property type="match status" value="1"/>
</dbReference>
<dbReference type="InterPro" id="IPR029787">
    <property type="entry name" value="Nucleotide_cyclase"/>
</dbReference>
<evidence type="ECO:0000313" key="4">
    <source>
        <dbReference type="Proteomes" id="UP000018680"/>
    </source>
</evidence>
<dbReference type="STRING" id="1307761.L21SP2_2246"/>
<dbReference type="EMBL" id="CP006939">
    <property type="protein sequence ID" value="AHC15607.1"/>
    <property type="molecule type" value="Genomic_DNA"/>
</dbReference>
<evidence type="ECO:0000259" key="2">
    <source>
        <dbReference type="PROSITE" id="PS50125"/>
    </source>
</evidence>
<feature type="region of interest" description="Disordered" evidence="1">
    <location>
        <begin position="506"/>
        <end position="527"/>
    </location>
</feature>
<dbReference type="PANTHER" id="PTHR43081">
    <property type="entry name" value="ADENYLATE CYCLASE, TERMINAL-DIFFERENTIATION SPECIFIC-RELATED"/>
    <property type="match status" value="1"/>
</dbReference>
<dbReference type="PANTHER" id="PTHR43081:SF1">
    <property type="entry name" value="ADENYLATE CYCLASE, TERMINAL-DIFFERENTIATION SPECIFIC"/>
    <property type="match status" value="1"/>
</dbReference>
<feature type="domain" description="Guanylate cyclase" evidence="2">
    <location>
        <begin position="48"/>
        <end position="225"/>
    </location>
</feature>
<dbReference type="InterPro" id="IPR050697">
    <property type="entry name" value="Adenylyl/Guanylyl_Cyclase_3/4"/>
</dbReference>
<dbReference type="AlphaFoldDB" id="V5WIG2"/>
<dbReference type="GO" id="GO:0004016">
    <property type="term" value="F:adenylate cyclase activity"/>
    <property type="evidence" value="ECO:0007669"/>
    <property type="project" value="UniProtKB-ARBA"/>
</dbReference>
<gene>
    <name evidence="3" type="ORF">L21SP2_2246</name>
</gene>
<dbReference type="HOGENOM" id="CLU_516667_0_0_12"/>
<feature type="compositionally biased region" description="Acidic residues" evidence="1">
    <location>
        <begin position="507"/>
        <end position="527"/>
    </location>
</feature>
<protein>
    <recommendedName>
        <fullName evidence="2">Guanylate cyclase domain-containing protein</fullName>
    </recommendedName>
</protein>
<dbReference type="CDD" id="cd07302">
    <property type="entry name" value="CHD"/>
    <property type="match status" value="1"/>
</dbReference>